<organism evidence="2 3">
    <name type="scientific">Monilinia fructicola</name>
    <name type="common">Brown rot fungus</name>
    <name type="synonym">Ciboria fructicola</name>
    <dbReference type="NCBI Taxonomy" id="38448"/>
    <lineage>
        <taxon>Eukaryota</taxon>
        <taxon>Fungi</taxon>
        <taxon>Dikarya</taxon>
        <taxon>Ascomycota</taxon>
        <taxon>Pezizomycotina</taxon>
        <taxon>Leotiomycetes</taxon>
        <taxon>Helotiales</taxon>
        <taxon>Sclerotiniaceae</taxon>
        <taxon>Monilinia</taxon>
    </lineage>
</organism>
<feature type="transmembrane region" description="Helical" evidence="1">
    <location>
        <begin position="351"/>
        <end position="379"/>
    </location>
</feature>
<feature type="transmembrane region" description="Helical" evidence="1">
    <location>
        <begin position="15"/>
        <end position="34"/>
    </location>
</feature>
<proteinExistence type="predicted"/>
<keyword evidence="1" id="KW-0472">Membrane</keyword>
<dbReference type="EMBL" id="VICG01000001">
    <property type="protein sequence ID" value="KAA8576167.1"/>
    <property type="molecule type" value="Genomic_DNA"/>
</dbReference>
<name>A0A5M9K5Q7_MONFR</name>
<keyword evidence="3" id="KW-1185">Reference proteome</keyword>
<dbReference type="Proteomes" id="UP000322873">
    <property type="component" value="Unassembled WGS sequence"/>
</dbReference>
<keyword evidence="1" id="KW-1133">Transmembrane helix</keyword>
<comment type="caution">
    <text evidence="2">The sequence shown here is derived from an EMBL/GenBank/DDBJ whole genome shotgun (WGS) entry which is preliminary data.</text>
</comment>
<feature type="transmembrane region" description="Helical" evidence="1">
    <location>
        <begin position="91"/>
        <end position="116"/>
    </location>
</feature>
<accession>A0A5M9K5Q7</accession>
<gene>
    <name evidence="2" type="ORF">EYC84_006322</name>
</gene>
<evidence type="ECO:0000256" key="1">
    <source>
        <dbReference type="SAM" id="Phobius"/>
    </source>
</evidence>
<protein>
    <submittedName>
        <fullName evidence="2">Uncharacterized protein</fullName>
    </submittedName>
</protein>
<evidence type="ECO:0000313" key="3">
    <source>
        <dbReference type="Proteomes" id="UP000322873"/>
    </source>
</evidence>
<dbReference type="VEuPathDB" id="FungiDB:MFRU_009g01020"/>
<dbReference type="AlphaFoldDB" id="A0A5M9K5Q7"/>
<reference evidence="2 3" key="1">
    <citation type="submission" date="2019-06" db="EMBL/GenBank/DDBJ databases">
        <title>Genome Sequence of the Brown Rot Fungal Pathogen Monilinia fructicola.</title>
        <authorList>
            <person name="De Miccolis Angelini R.M."/>
            <person name="Landi L."/>
            <person name="Abate D."/>
            <person name="Pollastro S."/>
            <person name="Romanazzi G."/>
            <person name="Faretra F."/>
        </authorList>
    </citation>
    <scope>NUCLEOTIDE SEQUENCE [LARGE SCALE GENOMIC DNA]</scope>
    <source>
        <strain evidence="2 3">Mfrc123</strain>
    </source>
</reference>
<keyword evidence="1" id="KW-0812">Transmembrane</keyword>
<evidence type="ECO:0000313" key="2">
    <source>
        <dbReference type="EMBL" id="KAA8576167.1"/>
    </source>
</evidence>
<sequence>MFNLNISTYSPAQRMQYLFIGIFLVLNFAISYLGSHLLRHRVQHHLTIQRDDPKDKAPSVPINHLVPWLSIGDFATYIWYIRKIPGGRWGILMLGTAIFSLAQVNFTFGSTIFFALSEPVLQAAPLWYGVTIVNTAFSWAEANNSTIGIYEKVPSNLDALRNFSPEPSDIIGKWTCTEQPGIAIPTSKTKTKKEVIDYVDKQNFMYSSYSTGNWSSAWGERDDLYSSPTACVIWSPDQPSKARKQWSVRVIMVDSLDYRTSQSVVNTTNFQCSVVRNSSIWPLPLVPSHESLDSWSDYLFGAIHHFNTSTYRPKLEKVLNTMFILSGSGNQWTQSLRADQDKKYGCLADGLAIGIGIYIMLFFLIFMLLLVIAANIYAFRYYKLGHDGKMEDELSSVPIDLLSWQLAMIKVSTGNEHMTMKDMRTVSYAYVRKSRDPILELRFVENKHSKSQSVPLLPISEGQDELESSHRTTAIGRSSSISLDNRRAMEQPRHSATI</sequence>